<dbReference type="AlphaFoldDB" id="A0A1M5D618"/>
<sequence length="51" mass="5721">MRSARRTQAPFDPERDRPRREPPPFTRVPVAEGVDEHSRAPVGRGCPVAGR</sequence>
<feature type="compositionally biased region" description="Basic and acidic residues" evidence="1">
    <location>
        <begin position="12"/>
        <end position="22"/>
    </location>
</feature>
<accession>A0A1M5D618</accession>
<dbReference type="STRING" id="2017.SAMN05444320_104314"/>
<evidence type="ECO:0000313" key="2">
    <source>
        <dbReference type="EMBL" id="SHF62424.1"/>
    </source>
</evidence>
<reference evidence="2 3" key="1">
    <citation type="submission" date="2016-11" db="EMBL/GenBank/DDBJ databases">
        <authorList>
            <person name="Jaros S."/>
            <person name="Januszkiewicz K."/>
            <person name="Wedrychowicz H."/>
        </authorList>
    </citation>
    <scope>NUCLEOTIDE SEQUENCE [LARGE SCALE GENOMIC DNA]</scope>
    <source>
        <strain evidence="2 3">DSM 44523</strain>
    </source>
</reference>
<dbReference type="EMBL" id="FQVN01000004">
    <property type="protein sequence ID" value="SHF62424.1"/>
    <property type="molecule type" value="Genomic_DNA"/>
</dbReference>
<keyword evidence="3" id="KW-1185">Reference proteome</keyword>
<organism evidence="2 3">
    <name type="scientific">Streptoalloteichus hindustanus</name>
    <dbReference type="NCBI Taxonomy" id="2017"/>
    <lineage>
        <taxon>Bacteria</taxon>
        <taxon>Bacillati</taxon>
        <taxon>Actinomycetota</taxon>
        <taxon>Actinomycetes</taxon>
        <taxon>Pseudonocardiales</taxon>
        <taxon>Pseudonocardiaceae</taxon>
        <taxon>Streptoalloteichus</taxon>
    </lineage>
</organism>
<feature type="region of interest" description="Disordered" evidence="1">
    <location>
        <begin position="1"/>
        <end position="51"/>
    </location>
</feature>
<evidence type="ECO:0000313" key="3">
    <source>
        <dbReference type="Proteomes" id="UP000184501"/>
    </source>
</evidence>
<gene>
    <name evidence="2" type="ORF">SAMN05444320_104314</name>
</gene>
<name>A0A1M5D618_STRHI</name>
<dbReference type="Proteomes" id="UP000184501">
    <property type="component" value="Unassembled WGS sequence"/>
</dbReference>
<protein>
    <submittedName>
        <fullName evidence="2">Uncharacterized protein</fullName>
    </submittedName>
</protein>
<proteinExistence type="predicted"/>
<evidence type="ECO:0000256" key="1">
    <source>
        <dbReference type="SAM" id="MobiDB-lite"/>
    </source>
</evidence>